<sequence length="236" mass="27087">MSSITWTPAEVSSNARLFTGKIWRMVESQYASSTMRLVDTREEHEILEDILEEGKPAIPAEAIDLDYLLFSPFRYAATSSFGTRFRAVGDPGVFYGGETPKTAASEVGYWRWRFLQDSAGLRRLQPSSFTAYRVHLRHLSVDLRQKPFSKDAYIWEHPADYSKTQEFARITRKTDVGIILYKSVRCPFDSFCAAVLTPQAFARKKPDSNTQSWVLTIADEVIWSRNRGEETFSLRF</sequence>
<dbReference type="InterPro" id="IPR014914">
    <property type="entry name" value="RES_dom"/>
</dbReference>
<dbReference type="AlphaFoldDB" id="A0A485LWN3"/>
<proteinExistence type="predicted"/>
<dbReference type="Pfam" id="PF08808">
    <property type="entry name" value="RES"/>
    <property type="match status" value="1"/>
</dbReference>
<evidence type="ECO:0000259" key="1">
    <source>
        <dbReference type="SMART" id="SM00953"/>
    </source>
</evidence>
<dbReference type="EMBL" id="CAADRM010000055">
    <property type="protein sequence ID" value="VFU12782.1"/>
    <property type="molecule type" value="Genomic_DNA"/>
</dbReference>
<gene>
    <name evidence="2" type="ORF">SCFA_1480007</name>
</gene>
<protein>
    <recommendedName>
        <fullName evidence="1">RES domain-containing protein</fullName>
    </recommendedName>
</protein>
<dbReference type="SMART" id="SM00953">
    <property type="entry name" value="RES"/>
    <property type="match status" value="1"/>
</dbReference>
<evidence type="ECO:0000313" key="2">
    <source>
        <dbReference type="EMBL" id="VFU12782.1"/>
    </source>
</evidence>
<reference evidence="2" key="1">
    <citation type="submission" date="2019-03" db="EMBL/GenBank/DDBJ databases">
        <authorList>
            <person name="Hao L."/>
        </authorList>
    </citation>
    <scope>NUCLEOTIDE SEQUENCE</scope>
</reference>
<accession>A0A485LWN3</accession>
<feature type="domain" description="RES" evidence="1">
    <location>
        <begin position="72"/>
        <end position="207"/>
    </location>
</feature>
<organism evidence="2">
    <name type="scientific">anaerobic digester metagenome</name>
    <dbReference type="NCBI Taxonomy" id="1263854"/>
    <lineage>
        <taxon>unclassified sequences</taxon>
        <taxon>metagenomes</taxon>
        <taxon>ecological metagenomes</taxon>
    </lineage>
</organism>
<name>A0A485LWN3_9ZZZZ</name>